<dbReference type="AlphaFoldDB" id="A0A2G9SMA8"/>
<evidence type="ECO:0000313" key="2">
    <source>
        <dbReference type="Proteomes" id="UP000228934"/>
    </source>
</evidence>
<gene>
    <name evidence="1" type="ORF">AB205_0131940</name>
</gene>
<protein>
    <submittedName>
        <fullName evidence="1">Uncharacterized protein</fullName>
    </submittedName>
</protein>
<dbReference type="EMBL" id="KV922815">
    <property type="protein sequence ID" value="PIO41234.1"/>
    <property type="molecule type" value="Genomic_DNA"/>
</dbReference>
<keyword evidence="2" id="KW-1185">Reference proteome</keyword>
<reference evidence="2" key="1">
    <citation type="journal article" date="2017" name="Nat. Commun.">
        <title>The North American bullfrog draft genome provides insight into hormonal regulation of long noncoding RNA.</title>
        <authorList>
            <person name="Hammond S.A."/>
            <person name="Warren R.L."/>
            <person name="Vandervalk B.P."/>
            <person name="Kucuk E."/>
            <person name="Khan H."/>
            <person name="Gibb E.A."/>
            <person name="Pandoh P."/>
            <person name="Kirk H."/>
            <person name="Zhao Y."/>
            <person name="Jones M."/>
            <person name="Mungall A.J."/>
            <person name="Coope R."/>
            <person name="Pleasance S."/>
            <person name="Moore R.A."/>
            <person name="Holt R.A."/>
            <person name="Round J.M."/>
            <person name="Ohora S."/>
            <person name="Walle B.V."/>
            <person name="Veldhoen N."/>
            <person name="Helbing C.C."/>
            <person name="Birol I."/>
        </authorList>
    </citation>
    <scope>NUCLEOTIDE SEQUENCE [LARGE SCALE GENOMIC DNA]</scope>
</reference>
<proteinExistence type="predicted"/>
<accession>A0A2G9SMA8</accession>
<dbReference type="InterPro" id="IPR015424">
    <property type="entry name" value="PyrdxlP-dep_Trfase"/>
</dbReference>
<dbReference type="SUPFAM" id="SSF53383">
    <property type="entry name" value="PLP-dependent transferases"/>
    <property type="match status" value="1"/>
</dbReference>
<evidence type="ECO:0000313" key="1">
    <source>
        <dbReference type="EMBL" id="PIO41234.1"/>
    </source>
</evidence>
<dbReference type="Proteomes" id="UP000228934">
    <property type="component" value="Unassembled WGS sequence"/>
</dbReference>
<dbReference type="Gene3D" id="3.90.1150.170">
    <property type="match status" value="1"/>
</dbReference>
<dbReference type="OrthoDB" id="392571at2759"/>
<name>A0A2G9SMA8_AQUCT</name>
<sequence length="99" mass="11545">MSPQKLKYTLNGTCGFELQINKCLENAEYLYKKLKTLENFELVFPDEVAAKIKARMMEEGTAMMQQIKLLHEETVKISHIFQHCVLYFNVKTLSISIKK</sequence>
<organism evidence="1 2">
    <name type="scientific">Aquarana catesbeiana</name>
    <name type="common">American bullfrog</name>
    <name type="synonym">Rana catesbeiana</name>
    <dbReference type="NCBI Taxonomy" id="8400"/>
    <lineage>
        <taxon>Eukaryota</taxon>
        <taxon>Metazoa</taxon>
        <taxon>Chordata</taxon>
        <taxon>Craniata</taxon>
        <taxon>Vertebrata</taxon>
        <taxon>Euteleostomi</taxon>
        <taxon>Amphibia</taxon>
        <taxon>Batrachia</taxon>
        <taxon>Anura</taxon>
        <taxon>Neobatrachia</taxon>
        <taxon>Ranoidea</taxon>
        <taxon>Ranidae</taxon>
        <taxon>Aquarana</taxon>
    </lineage>
</organism>